<reference evidence="1 2" key="1">
    <citation type="journal article" date="2020" name="ISME J.">
        <title>Enrichment and physiological characterization of a novel comammox Nitrospira indicates ammonium inhibition of complete nitrification.</title>
        <authorList>
            <person name="Sakoula D."/>
            <person name="Koch H."/>
            <person name="Frank J."/>
            <person name="Jetten M.S.M."/>
            <person name="van Kessel M.A.H.J."/>
            <person name="Lucker S."/>
        </authorList>
    </citation>
    <scope>NUCLEOTIDE SEQUENCE [LARGE SCALE GENOMIC DNA]</scope>
    <source>
        <strain evidence="1">Comreactor17</strain>
    </source>
</reference>
<name>A0A7S8FEN9_9BACT</name>
<dbReference type="Proteomes" id="UP000593737">
    <property type="component" value="Chromosome"/>
</dbReference>
<dbReference type="Gene3D" id="3.40.30.10">
    <property type="entry name" value="Glutaredoxin"/>
    <property type="match status" value="1"/>
</dbReference>
<accession>A0A7S8FEN9</accession>
<dbReference type="KEGG" id="nkf:Nkreftii_002227"/>
<dbReference type="SUPFAM" id="SSF52833">
    <property type="entry name" value="Thioredoxin-like"/>
    <property type="match status" value="1"/>
</dbReference>
<proteinExistence type="predicted"/>
<evidence type="ECO:0000313" key="2">
    <source>
        <dbReference type="Proteomes" id="UP000593737"/>
    </source>
</evidence>
<sequence>MGYMYVVQKEGGTFIYDPDSKRCAYEMHNNSIGRNMEELLRKLRAAVFVRENG</sequence>
<organism evidence="1 2">
    <name type="scientific">Candidatus Nitrospira kreftii</name>
    <dbReference type="NCBI Taxonomy" id="2652173"/>
    <lineage>
        <taxon>Bacteria</taxon>
        <taxon>Pseudomonadati</taxon>
        <taxon>Nitrospirota</taxon>
        <taxon>Nitrospiria</taxon>
        <taxon>Nitrospirales</taxon>
        <taxon>Nitrospiraceae</taxon>
        <taxon>Nitrospira</taxon>
    </lineage>
</organism>
<dbReference type="EMBL" id="CP047423">
    <property type="protein sequence ID" value="QPD04453.1"/>
    <property type="molecule type" value="Genomic_DNA"/>
</dbReference>
<evidence type="ECO:0000313" key="1">
    <source>
        <dbReference type="EMBL" id="QPD04453.1"/>
    </source>
</evidence>
<dbReference type="InterPro" id="IPR036249">
    <property type="entry name" value="Thioredoxin-like_sf"/>
</dbReference>
<protein>
    <submittedName>
        <fullName evidence="1">Uncharacterized protein</fullName>
    </submittedName>
</protein>
<gene>
    <name evidence="1" type="ORF">Nkreftii_002227</name>
</gene>
<dbReference type="AlphaFoldDB" id="A0A7S8FEN9"/>